<organism evidence="2 5">
    <name type="scientific">Natrinema hispanicum</name>
    <dbReference type="NCBI Taxonomy" id="392421"/>
    <lineage>
        <taxon>Archaea</taxon>
        <taxon>Methanobacteriati</taxon>
        <taxon>Methanobacteriota</taxon>
        <taxon>Stenosarchaea group</taxon>
        <taxon>Halobacteria</taxon>
        <taxon>Halobacteriales</taxon>
        <taxon>Natrialbaceae</taxon>
        <taxon>Natrinema</taxon>
    </lineage>
</organism>
<proteinExistence type="predicted"/>
<dbReference type="InterPro" id="IPR048687">
    <property type="entry name" value="HVO_2248-like"/>
</dbReference>
<evidence type="ECO:0000256" key="1">
    <source>
        <dbReference type="SAM" id="MobiDB-lite"/>
    </source>
</evidence>
<reference evidence="3" key="1">
    <citation type="submission" date="2016-10" db="EMBL/GenBank/DDBJ databases">
        <authorList>
            <person name="de Groot N.N."/>
        </authorList>
    </citation>
    <scope>NUCLEOTIDE SEQUENCE [LARGE SCALE GENOMIC DNA]</scope>
    <source>
        <strain evidence="3">CDM_6</strain>
    </source>
</reference>
<reference evidence="4 5" key="2">
    <citation type="submission" date="2016-10" db="EMBL/GenBank/DDBJ databases">
        <authorList>
            <person name="Varghese N."/>
            <person name="Submissions S."/>
        </authorList>
    </citation>
    <scope>NUCLEOTIDE SEQUENCE [LARGE SCALE GENOMIC DNA]</scope>
    <source>
        <strain evidence="2 5">CDM_1</strain>
        <strain evidence="4">CDM_6</strain>
    </source>
</reference>
<dbReference type="Pfam" id="PF21535">
    <property type="entry name" value="HVO_2248"/>
    <property type="match status" value="1"/>
</dbReference>
<evidence type="ECO:0000313" key="4">
    <source>
        <dbReference type="Proteomes" id="UP000199320"/>
    </source>
</evidence>
<accession>A0A1G6QFR4</accession>
<evidence type="ECO:0000313" key="5">
    <source>
        <dbReference type="Proteomes" id="UP000324021"/>
    </source>
</evidence>
<evidence type="ECO:0000313" key="2">
    <source>
        <dbReference type="EMBL" id="SDC91158.1"/>
    </source>
</evidence>
<sequence length="271" mass="31004">MDGERDRFNGDTKVLHQRAVRVPLPDTTAERAFHENMMTVADARERKAELLADPEVPLLAAYEAELERIAESFERRLRRIAGDDYEEVAMAYARGDRDDRIGALAAYYFEGLWRIQQRTTITEMMFSPVILRYPDSFTMNIRFTDGYTTTKSICYESPAHSTEDLADEYAEAYYEDSCYSQQQAATYLRETAQIIREEFPSPDNTSFEERKYGGIVSAGGRRGSVFSAMLESLEPDPDRFSEPVDKPTLVEAGPEAKRTERELLRNEAIVL</sequence>
<name>A0A1G6QFR4_9EURY</name>
<evidence type="ECO:0000313" key="3">
    <source>
        <dbReference type="EMBL" id="SET46194.1"/>
    </source>
</evidence>
<dbReference type="Proteomes" id="UP000199320">
    <property type="component" value="Unassembled WGS sequence"/>
</dbReference>
<dbReference type="EMBL" id="FMZP01000009">
    <property type="protein sequence ID" value="SDC91158.1"/>
    <property type="molecule type" value="Genomic_DNA"/>
</dbReference>
<keyword evidence="4" id="KW-1185">Reference proteome</keyword>
<dbReference type="OrthoDB" id="258723at2157"/>
<feature type="region of interest" description="Disordered" evidence="1">
    <location>
        <begin position="234"/>
        <end position="258"/>
    </location>
</feature>
<dbReference type="Proteomes" id="UP000324021">
    <property type="component" value="Unassembled WGS sequence"/>
</dbReference>
<dbReference type="AlphaFoldDB" id="A0A1G6QFR4"/>
<feature type="compositionally biased region" description="Basic and acidic residues" evidence="1">
    <location>
        <begin position="236"/>
        <end position="245"/>
    </location>
</feature>
<protein>
    <submittedName>
        <fullName evidence="2">Uncharacterized protein</fullName>
    </submittedName>
</protein>
<dbReference type="RefSeq" id="WP_092932158.1">
    <property type="nucleotide sequence ID" value="NZ_FMZP01000009.1"/>
</dbReference>
<dbReference type="EMBL" id="FOIC01000007">
    <property type="protein sequence ID" value="SET46194.1"/>
    <property type="molecule type" value="Genomic_DNA"/>
</dbReference>
<gene>
    <name evidence="3" type="ORF">SAMN04488694_10726</name>
    <name evidence="2" type="ORF">SAMN05192552_100925</name>
</gene>